<organism evidence="1 2">
    <name type="scientific">Xenorhabdus bovienii (strain SS-2004)</name>
    <name type="common">Xenorhabdus nematophila subsp. bovienii</name>
    <dbReference type="NCBI Taxonomy" id="406818"/>
    <lineage>
        <taxon>Bacteria</taxon>
        <taxon>Pseudomonadati</taxon>
        <taxon>Pseudomonadota</taxon>
        <taxon>Gammaproteobacteria</taxon>
        <taxon>Enterobacterales</taxon>
        <taxon>Morganellaceae</taxon>
        <taxon>Xenorhabdus</taxon>
    </lineage>
</organism>
<sequence length="38" mass="4322">MVSFHGLRVFSLKCNNILFVSENPNPYFSNINFGSSQL</sequence>
<name>D3V8H9_XENBS</name>
<dbReference type="AlphaFoldDB" id="D3V8H9"/>
<accession>D3V8H9</accession>
<dbReference type="EMBL" id="FN667741">
    <property type="protein sequence ID" value="CBJ82141.1"/>
    <property type="molecule type" value="Genomic_DNA"/>
</dbReference>
<evidence type="ECO:0000313" key="2">
    <source>
        <dbReference type="Proteomes" id="UP000002045"/>
    </source>
</evidence>
<dbReference type="HOGENOM" id="CLU_3335035_0_0_6"/>
<gene>
    <name evidence="1" type="ordered locus">XBJ1_3017</name>
</gene>
<proteinExistence type="predicted"/>
<protein>
    <submittedName>
        <fullName evidence="1">Uncharacterized protein</fullName>
    </submittedName>
</protein>
<dbReference type="Proteomes" id="UP000002045">
    <property type="component" value="Chromosome"/>
</dbReference>
<reference evidence="1" key="1">
    <citation type="journal article" date="2011" name="PLoS ONE">
        <title>The entomopathogenic bacterial endosymbionts xenorhabdus and photorhabdus: convergent lifestyles from divergent genomes.</title>
        <authorList>
            <person name="Chaston J.M."/>
            <person name="Suen G."/>
            <person name="Tucker S.L."/>
            <person name="Andersen A.W."/>
            <person name="Bhasin A."/>
            <person name="Bode E."/>
            <person name="Bode H.B."/>
            <person name="Brachmann A.O."/>
            <person name="Cowles C.E."/>
            <person name="Cowles K.N."/>
            <person name="Darby C."/>
            <person name="de Leon L."/>
            <person name="Drace K."/>
            <person name="Du Z."/>
            <person name="Givaudan A."/>
            <person name="Herbert Tran E.E."/>
            <person name="Jewell K.A."/>
            <person name="Knack J.J."/>
            <person name="Krasomil-Osterfeld K.C."/>
            <person name="Kukor R."/>
            <person name="Lanois A."/>
            <person name="Latreille P."/>
            <person name="Leimgruber N.K."/>
            <person name="Lipke C.M."/>
            <person name="Liu R."/>
            <person name="Lu X."/>
            <person name="Martens E.C."/>
            <person name="Marri P.R."/>
            <person name="Medigue C."/>
            <person name="Menard M.L."/>
            <person name="Miller N.M."/>
            <person name="Morales-Soto N."/>
            <person name="Norton S."/>
            <person name="Ogier J.C."/>
            <person name="Orchard S.S."/>
            <person name="Park D."/>
            <person name="Park Y."/>
            <person name="Qurollo B.A."/>
            <person name="Sugar D.R."/>
            <person name="Richards G.R."/>
            <person name="Rouy Z."/>
            <person name="Slominski B."/>
            <person name="Slominski K."/>
            <person name="Snyder H."/>
            <person name="Tjaden B.C."/>
            <person name="van der Hoeven R."/>
            <person name="Welch R.D."/>
            <person name="Wheeler C."/>
            <person name="Xiang B."/>
            <person name="Barbazuk B."/>
            <person name="Gaudriault S."/>
            <person name="Goodner B."/>
            <person name="Slater S.C."/>
            <person name="Forst S."/>
            <person name="Goldman B.S."/>
            <person name="Goodrich-Blair H."/>
        </authorList>
    </citation>
    <scope>NUCLEOTIDE SEQUENCE [LARGE SCALE GENOMIC DNA]</scope>
    <source>
        <strain evidence="1">SS-2004</strain>
    </source>
</reference>
<evidence type="ECO:0000313" key="1">
    <source>
        <dbReference type="EMBL" id="CBJ82141.1"/>
    </source>
</evidence>
<dbReference type="KEGG" id="xbo:XBJ1_3017"/>